<feature type="compositionally biased region" description="Basic residues" evidence="1">
    <location>
        <begin position="73"/>
        <end position="82"/>
    </location>
</feature>
<feature type="region of interest" description="Disordered" evidence="1">
    <location>
        <begin position="59"/>
        <end position="222"/>
    </location>
</feature>
<evidence type="ECO:0000256" key="1">
    <source>
        <dbReference type="SAM" id="MobiDB-lite"/>
    </source>
</evidence>
<feature type="region of interest" description="Disordered" evidence="1">
    <location>
        <begin position="1"/>
        <end position="47"/>
    </location>
</feature>
<dbReference type="AlphaFoldDB" id="A0A811P3M5"/>
<feature type="compositionally biased region" description="Basic and acidic residues" evidence="1">
    <location>
        <begin position="108"/>
        <end position="145"/>
    </location>
</feature>
<accession>A0A811P3M5</accession>
<dbReference type="EMBL" id="CAJGYO010000006">
    <property type="protein sequence ID" value="CAD6239576.1"/>
    <property type="molecule type" value="Genomic_DNA"/>
</dbReference>
<sequence>MGDHNAGDPGPLPLPLPRFGRGDLGFSLDAAAQETTTGAKRNGDEQSRIQIEIEWIEIENNNHHKLRDAQKNQTKKGTRRGHRDSGAEQEEEQSRDVQARGRGTAVGWRHEAVSLVEARDRWAVAGRRDGGTGRGDRDSGVEQRRRGTGSPPAVEARSRRTVDGTEARSSAVDPSRRGDRASGAEQQRRGMESPGRRRSVKVERRQTDTGFHLDRQASNRKL</sequence>
<protein>
    <submittedName>
        <fullName evidence="2">Uncharacterized protein</fullName>
    </submittedName>
</protein>
<feature type="compositionally biased region" description="Basic and acidic residues" evidence="1">
    <location>
        <begin position="156"/>
        <end position="166"/>
    </location>
</feature>
<name>A0A811P3M5_9POAL</name>
<reference evidence="2" key="1">
    <citation type="submission" date="2020-10" db="EMBL/GenBank/DDBJ databases">
        <authorList>
            <person name="Han B."/>
            <person name="Lu T."/>
            <person name="Zhao Q."/>
            <person name="Huang X."/>
            <person name="Zhao Y."/>
        </authorList>
    </citation>
    <scope>NUCLEOTIDE SEQUENCE</scope>
</reference>
<evidence type="ECO:0000313" key="2">
    <source>
        <dbReference type="EMBL" id="CAD6239576.1"/>
    </source>
</evidence>
<proteinExistence type="predicted"/>
<feature type="compositionally biased region" description="Basic and acidic residues" evidence="1">
    <location>
        <begin position="174"/>
        <end position="222"/>
    </location>
</feature>
<organism evidence="2 3">
    <name type="scientific">Miscanthus lutarioriparius</name>
    <dbReference type="NCBI Taxonomy" id="422564"/>
    <lineage>
        <taxon>Eukaryota</taxon>
        <taxon>Viridiplantae</taxon>
        <taxon>Streptophyta</taxon>
        <taxon>Embryophyta</taxon>
        <taxon>Tracheophyta</taxon>
        <taxon>Spermatophyta</taxon>
        <taxon>Magnoliopsida</taxon>
        <taxon>Liliopsida</taxon>
        <taxon>Poales</taxon>
        <taxon>Poaceae</taxon>
        <taxon>PACMAD clade</taxon>
        <taxon>Panicoideae</taxon>
        <taxon>Andropogonodae</taxon>
        <taxon>Andropogoneae</taxon>
        <taxon>Saccharinae</taxon>
        <taxon>Miscanthus</taxon>
    </lineage>
</organism>
<comment type="caution">
    <text evidence="2">The sequence shown here is derived from an EMBL/GenBank/DDBJ whole genome shotgun (WGS) entry which is preliminary data.</text>
</comment>
<dbReference type="Proteomes" id="UP000604825">
    <property type="component" value="Unassembled WGS sequence"/>
</dbReference>
<gene>
    <name evidence="2" type="ORF">NCGR_LOCUS26481</name>
</gene>
<evidence type="ECO:0000313" key="3">
    <source>
        <dbReference type="Proteomes" id="UP000604825"/>
    </source>
</evidence>
<keyword evidence="3" id="KW-1185">Reference proteome</keyword>